<keyword evidence="6" id="KW-0503">Monooxygenase</keyword>
<proteinExistence type="predicted"/>
<name>A0A2A7MGR1_9CLOT</name>
<dbReference type="GO" id="GO:0018580">
    <property type="term" value="F:nitronate monooxygenase activity"/>
    <property type="evidence" value="ECO:0007669"/>
    <property type="project" value="InterPro"/>
</dbReference>
<dbReference type="Pfam" id="PF03060">
    <property type="entry name" value="NMO"/>
    <property type="match status" value="1"/>
</dbReference>
<reference evidence="6 7" key="1">
    <citation type="submission" date="2017-10" db="EMBL/GenBank/DDBJ databases">
        <title>Effective Description of Clostridium neonatale sp. nov. linked to necrotizing enterocolitis in neonates and a clarification of species assignable to the genus Clostridium (Prazmowski 1880) emend. Lawson and Rainey 2016.</title>
        <authorList>
            <person name="Bernard K."/>
            <person name="Burdz T."/>
            <person name="Wiebe D."/>
            <person name="Balcewich B."/>
            <person name="Alfa M."/>
            <person name="Bernier A.-M."/>
        </authorList>
    </citation>
    <scope>NUCLEOTIDE SEQUENCE [LARGE SCALE GENOMIC DNA]</scope>
    <source>
        <strain evidence="6 7">LCDC99A005</strain>
    </source>
</reference>
<dbReference type="STRING" id="137838.GCA_001458595_02070"/>
<dbReference type="Proteomes" id="UP000220840">
    <property type="component" value="Unassembled WGS sequence"/>
</dbReference>
<protein>
    <recommendedName>
        <fullName evidence="2">Probable nitronate monooxygenase</fullName>
    </recommendedName>
</protein>
<dbReference type="AlphaFoldDB" id="A0A2A7MGR1"/>
<evidence type="ECO:0000256" key="3">
    <source>
        <dbReference type="ARBA" id="ARBA00022630"/>
    </source>
</evidence>
<accession>A0A2A7MGR1</accession>
<keyword evidence="5" id="KW-0560">Oxidoreductase</keyword>
<dbReference type="RefSeq" id="WP_058294886.1">
    <property type="nucleotide sequence ID" value="NZ_CAMRXG010000013.1"/>
</dbReference>
<dbReference type="InterPro" id="IPR004136">
    <property type="entry name" value="NMO"/>
</dbReference>
<keyword evidence="3" id="KW-0285">Flavoprotein</keyword>
<comment type="caution">
    <text evidence="6">The sequence shown here is derived from an EMBL/GenBank/DDBJ whole genome shotgun (WGS) entry which is preliminary data.</text>
</comment>
<dbReference type="EMBL" id="PDCJ01000001">
    <property type="protein sequence ID" value="PEG30717.1"/>
    <property type="molecule type" value="Genomic_DNA"/>
</dbReference>
<dbReference type="CDD" id="cd04730">
    <property type="entry name" value="NPD_like"/>
    <property type="match status" value="1"/>
</dbReference>
<evidence type="ECO:0000256" key="5">
    <source>
        <dbReference type="ARBA" id="ARBA00023002"/>
    </source>
</evidence>
<gene>
    <name evidence="6" type="ORF">CQ394_03055</name>
</gene>
<dbReference type="InterPro" id="IPR013785">
    <property type="entry name" value="Aldolase_TIM"/>
</dbReference>
<dbReference type="PANTHER" id="PTHR32332:SF18">
    <property type="entry name" value="2-NITROPROPANE DIOXYGENASE"/>
    <property type="match status" value="1"/>
</dbReference>
<keyword evidence="4" id="KW-0288">FMN</keyword>
<dbReference type="PANTHER" id="PTHR32332">
    <property type="entry name" value="2-NITROPROPANE DIOXYGENASE"/>
    <property type="match status" value="1"/>
</dbReference>
<evidence type="ECO:0000256" key="4">
    <source>
        <dbReference type="ARBA" id="ARBA00022643"/>
    </source>
</evidence>
<sequence length="352" mass="38641">MNLNSLTIGDLVAKVPIIQGGMGVGVSLSSLAGAVAKEGAIGVISAAQPGYLEEDFGKDSLSANVRALGKHIKKAKEISDGGIIGINIMWATRNYEEYVKCCIDNGADLIISGAGLPLDLPKFVEGSNIKIAPIVSPPKSARVILKMWDRRYKTTADMVVIEGPKAGGHLGFSNESLEEYEGKEYYDKEVIEILEIVKEYEIKYNKRIPVVFAGGVYDRKDIDHYIGLGCAGVQMATRFVATEECDADINFKMAYINSKKEDIMIVKSPVGMPGRAIRNKFMEERKLTNEKISKCYKCLRKCDMATIPYCITGALVRAVKGDVDNSLVFCGENAYRLDKITTVKELIKELTE</sequence>
<dbReference type="SUPFAM" id="SSF51412">
    <property type="entry name" value="Inosine monophosphate dehydrogenase (IMPDH)"/>
    <property type="match status" value="1"/>
</dbReference>
<dbReference type="OrthoDB" id="9778912at2"/>
<evidence type="ECO:0000256" key="1">
    <source>
        <dbReference type="ARBA" id="ARBA00003535"/>
    </source>
</evidence>
<keyword evidence="7" id="KW-1185">Reference proteome</keyword>
<dbReference type="Gene3D" id="3.20.20.70">
    <property type="entry name" value="Aldolase class I"/>
    <property type="match status" value="1"/>
</dbReference>
<comment type="function">
    <text evidence="1">Nitronate monooxygenase that uses molecular oxygen to catalyze the oxidative denitrification of alkyl nitronates. Acts on propionate 3-nitronate (P3N), the presumed physiological substrate. Probably functions in the detoxification of P3N, a metabolic poison produced by plants and fungi as a defense mechanism.</text>
</comment>
<evidence type="ECO:0000256" key="2">
    <source>
        <dbReference type="ARBA" id="ARBA00013457"/>
    </source>
</evidence>
<evidence type="ECO:0000313" key="7">
    <source>
        <dbReference type="Proteomes" id="UP000220840"/>
    </source>
</evidence>
<organism evidence="6 7">
    <name type="scientific">Clostridium neonatale</name>
    <dbReference type="NCBI Taxonomy" id="137838"/>
    <lineage>
        <taxon>Bacteria</taxon>
        <taxon>Bacillati</taxon>
        <taxon>Bacillota</taxon>
        <taxon>Clostridia</taxon>
        <taxon>Eubacteriales</taxon>
        <taxon>Clostridiaceae</taxon>
        <taxon>Clostridium</taxon>
    </lineage>
</organism>
<evidence type="ECO:0000313" key="6">
    <source>
        <dbReference type="EMBL" id="PEG30717.1"/>
    </source>
</evidence>